<feature type="compositionally biased region" description="Polar residues" evidence="1">
    <location>
        <begin position="434"/>
        <end position="446"/>
    </location>
</feature>
<feature type="compositionally biased region" description="Basic and acidic residues" evidence="1">
    <location>
        <begin position="193"/>
        <end position="202"/>
    </location>
</feature>
<feature type="compositionally biased region" description="Basic and acidic residues" evidence="1">
    <location>
        <begin position="16"/>
        <end position="31"/>
    </location>
</feature>
<organism evidence="2 3">
    <name type="scientific">Mytilus edulis</name>
    <name type="common">Blue mussel</name>
    <dbReference type="NCBI Taxonomy" id="6550"/>
    <lineage>
        <taxon>Eukaryota</taxon>
        <taxon>Metazoa</taxon>
        <taxon>Spiralia</taxon>
        <taxon>Lophotrochozoa</taxon>
        <taxon>Mollusca</taxon>
        <taxon>Bivalvia</taxon>
        <taxon>Autobranchia</taxon>
        <taxon>Pteriomorphia</taxon>
        <taxon>Mytilida</taxon>
        <taxon>Mytiloidea</taxon>
        <taxon>Mytilidae</taxon>
        <taxon>Mytilinae</taxon>
        <taxon>Mytilus</taxon>
    </lineage>
</organism>
<feature type="compositionally biased region" description="Polar residues" evidence="1">
    <location>
        <begin position="802"/>
        <end position="815"/>
    </location>
</feature>
<feature type="compositionally biased region" description="Low complexity" evidence="1">
    <location>
        <begin position="279"/>
        <end position="292"/>
    </location>
</feature>
<sequence length="815" mass="92622">MSETDVKVPSSEETGGEVKTDAGESKGRGNEDDSDTAGGNSKNEKENKVEQATDTKDDINDYEDSTKSPTNSNDTEKADQTENIIVANQAERSNKTTDVEQDKNGSDNDQTVTDNDTRLQQDETSGEKNNDVTKLEQNGADEQKTENVTLTQTRNEKKNNDVTKLEQNGADEQKTENVTLTQTRNENNTNEDTASKSSDDLAGKTQLSTNENDNHSKTNDGNMNNDESKKMNSDEKPNPEVIDDEGAHKSSKSEDVNDTKRQTSSVQNLTASPEKEKTTAVTSSESSESKSSSNEHNTVQPEVFQEDEQETVQNKDDHNDSDDDDEIKNISHKTDDENDSENETKDLIHDENYKSDVKSHDSMTTSQNENSNKENDNVSYDKEKEEHNKENDDDQKTSARSETDQQPSARSENQKHVVIAPEVRITSAKDRENSTVSNNGKQSKSPKPQDTKYRGTPSPRQQTYRQKQDDRKFRRPIHSAPVKAQSPIYRQKSTDGRRCFSRGRKKDNQQKKPEESAEASQSGKQKKEYKTEELRRLQEVLKKDKSHIRKPRQRAHFPFVWTSLEPYYNTSTAAFLIDLSVDDQDSKTPEPVETPRSPRTKKRNKVNADERQHAPVMRTRTISTPEEFRHSYVSRSTAVGLCDPWVDLEMDNTILPKIGSAQRTSTRGTTHSPERTKEQKKEKDAKEKGKKDNKGSTRLPKFPVVPFHAGKENATMRFPYQDIPKFREEMNQRFSLNAPQKIDKDYKRTKDDFYRMDLDKIEEIHPMNRPHMRKAYFAYLQNTPGSRKAVSECVKSLDESQKPQQQPTGSAQKAS</sequence>
<evidence type="ECO:0000313" key="2">
    <source>
        <dbReference type="EMBL" id="CAG2217921.1"/>
    </source>
</evidence>
<dbReference type="OrthoDB" id="5975019at2759"/>
<feature type="compositionally biased region" description="Basic and acidic residues" evidence="1">
    <location>
        <begin position="672"/>
        <end position="695"/>
    </location>
</feature>
<feature type="region of interest" description="Disordered" evidence="1">
    <location>
        <begin position="788"/>
        <end position="815"/>
    </location>
</feature>
<feature type="compositionally biased region" description="Basic and acidic residues" evidence="1">
    <location>
        <begin position="92"/>
        <end position="106"/>
    </location>
</feature>
<accession>A0A8S3S868</accession>
<feature type="region of interest" description="Disordered" evidence="1">
    <location>
        <begin position="583"/>
        <end position="613"/>
    </location>
</feature>
<protein>
    <submittedName>
        <fullName evidence="2">Uncharacterized protein</fullName>
    </submittedName>
</protein>
<proteinExistence type="predicted"/>
<feature type="compositionally biased region" description="Basic and acidic residues" evidence="1">
    <location>
        <begin position="506"/>
        <end position="515"/>
    </location>
</feature>
<feature type="compositionally biased region" description="Basic and acidic residues" evidence="1">
    <location>
        <begin position="226"/>
        <end position="238"/>
    </location>
</feature>
<name>A0A8S3S868_MYTED</name>
<evidence type="ECO:0000256" key="1">
    <source>
        <dbReference type="SAM" id="MobiDB-lite"/>
    </source>
</evidence>
<evidence type="ECO:0000313" key="3">
    <source>
        <dbReference type="Proteomes" id="UP000683360"/>
    </source>
</evidence>
<feature type="compositionally biased region" description="Polar residues" evidence="1">
    <location>
        <begin position="262"/>
        <end position="271"/>
    </location>
</feature>
<comment type="caution">
    <text evidence="2">The sequence shown here is derived from an EMBL/GenBank/DDBJ whole genome shotgun (WGS) entry which is preliminary data.</text>
</comment>
<feature type="compositionally biased region" description="Basic and acidic residues" evidence="1">
    <location>
        <begin position="154"/>
        <end position="164"/>
    </location>
</feature>
<feature type="compositionally biased region" description="Basic and acidic residues" evidence="1">
    <location>
        <begin position="371"/>
        <end position="403"/>
    </location>
</feature>
<keyword evidence="3" id="KW-1185">Reference proteome</keyword>
<feature type="region of interest" description="Disordered" evidence="1">
    <location>
        <begin position="657"/>
        <end position="703"/>
    </location>
</feature>
<dbReference type="EMBL" id="CAJPWZ010001582">
    <property type="protein sequence ID" value="CAG2217921.1"/>
    <property type="molecule type" value="Genomic_DNA"/>
</dbReference>
<dbReference type="AlphaFoldDB" id="A0A8S3S868"/>
<feature type="compositionally biased region" description="Basic and acidic residues" evidence="1">
    <location>
        <begin position="115"/>
        <end position="134"/>
    </location>
</feature>
<feature type="compositionally biased region" description="Polar residues" evidence="1">
    <location>
        <begin position="661"/>
        <end position="671"/>
    </location>
</feature>
<feature type="compositionally biased region" description="Basic and acidic residues" evidence="1">
    <location>
        <begin position="342"/>
        <end position="361"/>
    </location>
</feature>
<feature type="compositionally biased region" description="Basic and acidic residues" evidence="1">
    <location>
        <begin position="42"/>
        <end position="59"/>
    </location>
</feature>
<gene>
    <name evidence="2" type="ORF">MEDL_31584</name>
</gene>
<feature type="region of interest" description="Disordered" evidence="1">
    <location>
        <begin position="1"/>
        <end position="532"/>
    </location>
</feature>
<feature type="compositionally biased region" description="Basic and acidic residues" evidence="1">
    <location>
        <begin position="245"/>
        <end position="261"/>
    </location>
</feature>
<feature type="compositionally biased region" description="Polar residues" evidence="1">
    <location>
        <begin position="176"/>
        <end position="192"/>
    </location>
</feature>
<reference evidence="2" key="1">
    <citation type="submission" date="2021-03" db="EMBL/GenBank/DDBJ databases">
        <authorList>
            <person name="Bekaert M."/>
        </authorList>
    </citation>
    <scope>NUCLEOTIDE SEQUENCE</scope>
</reference>
<dbReference type="Proteomes" id="UP000683360">
    <property type="component" value="Unassembled WGS sequence"/>
</dbReference>